<feature type="region of interest" description="Disordered" evidence="1">
    <location>
        <begin position="1"/>
        <end position="22"/>
    </location>
</feature>
<name>A0AAN8NDW6_9PEZI</name>
<protein>
    <submittedName>
        <fullName evidence="2">Uncharacterized protein</fullName>
    </submittedName>
</protein>
<proteinExistence type="predicted"/>
<evidence type="ECO:0000256" key="1">
    <source>
        <dbReference type="SAM" id="MobiDB-lite"/>
    </source>
</evidence>
<gene>
    <name evidence="2" type="ORF">TWF506_011086</name>
</gene>
<comment type="caution">
    <text evidence="2">The sequence shown here is derived from an EMBL/GenBank/DDBJ whole genome shotgun (WGS) entry which is preliminary data.</text>
</comment>
<dbReference type="Proteomes" id="UP001307849">
    <property type="component" value="Unassembled WGS sequence"/>
</dbReference>
<accession>A0AAN8NDW6</accession>
<dbReference type="EMBL" id="JAVHJM010000009">
    <property type="protein sequence ID" value="KAK6506165.1"/>
    <property type="molecule type" value="Genomic_DNA"/>
</dbReference>
<dbReference type="AlphaFoldDB" id="A0AAN8NDW6"/>
<sequence length="181" mass="20067">MTSYHSKSLIQRTQGKTSQPTSKMEIQLPFPFKLLVIRKEGAEWMLAHVSTFDCAESPHMPKFGATDFEAKDSIFQLSAYPTACLVFIQATLSKINSASELEGTGCKYCIYGADTAKFDDAWDKVCIVLKLANCNDSFKAVVGEPECLRMNEEDKEVARMLERAGLGTPATSTSSARERMM</sequence>
<evidence type="ECO:0000313" key="2">
    <source>
        <dbReference type="EMBL" id="KAK6506165.1"/>
    </source>
</evidence>
<evidence type="ECO:0000313" key="3">
    <source>
        <dbReference type="Proteomes" id="UP001307849"/>
    </source>
</evidence>
<organism evidence="2 3">
    <name type="scientific">Arthrobotrys conoides</name>
    <dbReference type="NCBI Taxonomy" id="74498"/>
    <lineage>
        <taxon>Eukaryota</taxon>
        <taxon>Fungi</taxon>
        <taxon>Dikarya</taxon>
        <taxon>Ascomycota</taxon>
        <taxon>Pezizomycotina</taxon>
        <taxon>Orbiliomycetes</taxon>
        <taxon>Orbiliales</taxon>
        <taxon>Orbiliaceae</taxon>
        <taxon>Arthrobotrys</taxon>
    </lineage>
</organism>
<reference evidence="2 3" key="1">
    <citation type="submission" date="2019-10" db="EMBL/GenBank/DDBJ databases">
        <authorList>
            <person name="Palmer J.M."/>
        </authorList>
    </citation>
    <scope>NUCLEOTIDE SEQUENCE [LARGE SCALE GENOMIC DNA]</scope>
    <source>
        <strain evidence="2 3">TWF506</strain>
    </source>
</reference>
<keyword evidence="3" id="KW-1185">Reference proteome</keyword>